<evidence type="ECO:0000256" key="4">
    <source>
        <dbReference type="ARBA" id="ARBA00022989"/>
    </source>
</evidence>
<protein>
    <recommendedName>
        <fullName evidence="8">EamA domain-containing protein</fullName>
    </recommendedName>
</protein>
<evidence type="ECO:0000313" key="9">
    <source>
        <dbReference type="EMBL" id="CAJ1890607.1"/>
    </source>
</evidence>
<gene>
    <name evidence="9" type="ORF">CYCCA115_LOCUS52</name>
</gene>
<comment type="caution">
    <text evidence="9">The sequence shown here is derived from an EMBL/GenBank/DDBJ whole genome shotgun (WGS) entry which is preliminary data.</text>
</comment>
<feature type="transmembrane region" description="Helical" evidence="7">
    <location>
        <begin position="100"/>
        <end position="122"/>
    </location>
</feature>
<evidence type="ECO:0000256" key="6">
    <source>
        <dbReference type="SAM" id="MobiDB-lite"/>
    </source>
</evidence>
<evidence type="ECO:0000256" key="7">
    <source>
        <dbReference type="SAM" id="Phobius"/>
    </source>
</evidence>
<feature type="transmembrane region" description="Helical" evidence="7">
    <location>
        <begin position="74"/>
        <end position="93"/>
    </location>
</feature>
<keyword evidence="3 7" id="KW-0812">Transmembrane</keyword>
<dbReference type="PANTHER" id="PTHR42920:SF5">
    <property type="entry name" value="EAMA DOMAIN-CONTAINING PROTEIN"/>
    <property type="match status" value="1"/>
</dbReference>
<evidence type="ECO:0000256" key="5">
    <source>
        <dbReference type="ARBA" id="ARBA00023136"/>
    </source>
</evidence>
<feature type="transmembrane region" description="Helical" evidence="7">
    <location>
        <begin position="128"/>
        <end position="148"/>
    </location>
</feature>
<keyword evidence="10" id="KW-1185">Reference proteome</keyword>
<evidence type="ECO:0000256" key="1">
    <source>
        <dbReference type="ARBA" id="ARBA00004651"/>
    </source>
</evidence>
<feature type="transmembrane region" description="Helical" evidence="7">
    <location>
        <begin position="273"/>
        <end position="297"/>
    </location>
</feature>
<reference evidence="9" key="1">
    <citation type="submission" date="2023-08" db="EMBL/GenBank/DDBJ databases">
        <authorList>
            <person name="Audoor S."/>
            <person name="Bilcke G."/>
        </authorList>
    </citation>
    <scope>NUCLEOTIDE SEQUENCE</scope>
</reference>
<feature type="transmembrane region" description="Helical" evidence="7">
    <location>
        <begin position="41"/>
        <end position="62"/>
    </location>
</feature>
<feature type="domain" description="EamA" evidence="8">
    <location>
        <begin position="245"/>
        <end position="398"/>
    </location>
</feature>
<dbReference type="InterPro" id="IPR051258">
    <property type="entry name" value="Diverse_Substrate_Transporter"/>
</dbReference>
<evidence type="ECO:0000259" key="8">
    <source>
        <dbReference type="Pfam" id="PF00892"/>
    </source>
</evidence>
<feature type="transmembrane region" description="Helical" evidence="7">
    <location>
        <begin position="385"/>
        <end position="405"/>
    </location>
</feature>
<evidence type="ECO:0000256" key="2">
    <source>
        <dbReference type="ARBA" id="ARBA00022475"/>
    </source>
</evidence>
<feature type="region of interest" description="Disordered" evidence="6">
    <location>
        <begin position="156"/>
        <end position="222"/>
    </location>
</feature>
<feature type="transmembrane region" description="Helical" evidence="7">
    <location>
        <begin position="12"/>
        <end position="29"/>
    </location>
</feature>
<dbReference type="InterPro" id="IPR037185">
    <property type="entry name" value="EmrE-like"/>
</dbReference>
<accession>A0AAD2CDL8</accession>
<proteinExistence type="predicted"/>
<comment type="subcellular location">
    <subcellularLocation>
        <location evidence="1">Cell membrane</location>
        <topology evidence="1">Multi-pass membrane protein</topology>
    </subcellularLocation>
</comment>
<feature type="transmembrane region" description="Helical" evidence="7">
    <location>
        <begin position="352"/>
        <end position="373"/>
    </location>
</feature>
<dbReference type="InterPro" id="IPR000620">
    <property type="entry name" value="EamA_dom"/>
</dbReference>
<keyword evidence="5 7" id="KW-0472">Membrane</keyword>
<name>A0AAD2CDL8_9STRA</name>
<evidence type="ECO:0000256" key="3">
    <source>
        <dbReference type="ARBA" id="ARBA00022692"/>
    </source>
</evidence>
<organism evidence="9 10">
    <name type="scientific">Cylindrotheca closterium</name>
    <dbReference type="NCBI Taxonomy" id="2856"/>
    <lineage>
        <taxon>Eukaryota</taxon>
        <taxon>Sar</taxon>
        <taxon>Stramenopiles</taxon>
        <taxon>Ochrophyta</taxon>
        <taxon>Bacillariophyta</taxon>
        <taxon>Bacillariophyceae</taxon>
        <taxon>Bacillariophycidae</taxon>
        <taxon>Bacillariales</taxon>
        <taxon>Bacillariaceae</taxon>
        <taxon>Cylindrotheca</taxon>
    </lineage>
</organism>
<keyword evidence="2" id="KW-1003">Cell membrane</keyword>
<dbReference type="EMBL" id="CAKOGP040000001">
    <property type="protein sequence ID" value="CAJ1890607.1"/>
    <property type="molecule type" value="Genomic_DNA"/>
</dbReference>
<feature type="compositionally biased region" description="Basic and acidic residues" evidence="6">
    <location>
        <begin position="167"/>
        <end position="177"/>
    </location>
</feature>
<dbReference type="GO" id="GO:0005886">
    <property type="term" value="C:plasma membrane"/>
    <property type="evidence" value="ECO:0007669"/>
    <property type="project" value="UniProtKB-SubCell"/>
</dbReference>
<feature type="compositionally biased region" description="Polar residues" evidence="6">
    <location>
        <begin position="209"/>
        <end position="219"/>
    </location>
</feature>
<dbReference type="AlphaFoldDB" id="A0AAD2CDL8"/>
<feature type="domain" description="EamA" evidence="8">
    <location>
        <begin position="10"/>
        <end position="147"/>
    </location>
</feature>
<sequence length="408" mass="44829">MVSFLDEELTGILAAIASPLCMAIGFIVWDKTWKGSSAFSLNLFKCNFASIIFVVVGLIFGFLFEKDDFSLEHIGWLILSGVLGIIVGDWLWLEALQRLGAFQVLVIDTIKPFCAAVMGRFLLDEGTIHPISYAAMALTMTGVLVVSLEQNKLASSVDNEPIDDNSDETKTDGHETTRTIPPSSTMDVPAADAMQDENRNDEEDGINGTGSALKSNQGDNQDDRIVGISPVAVEENQTTSFRKVGYILAVMNVLLDTYGSLLTKQHGWNFTTWGINLIRFGCSGVLMAIVSVSLALYQRPSKNDSDQEPKKEAWFKLPSKTIRMWAQVCLGVVFVTFLCPALSNYALFQIPLAYALTLTSITPLYAAFFEWTFWGQSKRPTFRALLGSSMAVGGVVWLGILNAQVNEE</sequence>
<dbReference type="Pfam" id="PF00892">
    <property type="entry name" value="EamA"/>
    <property type="match status" value="2"/>
</dbReference>
<feature type="transmembrane region" description="Helical" evidence="7">
    <location>
        <begin position="324"/>
        <end position="346"/>
    </location>
</feature>
<dbReference type="PANTHER" id="PTHR42920">
    <property type="entry name" value="OS03G0707200 PROTEIN-RELATED"/>
    <property type="match status" value="1"/>
</dbReference>
<dbReference type="SUPFAM" id="SSF103481">
    <property type="entry name" value="Multidrug resistance efflux transporter EmrE"/>
    <property type="match status" value="2"/>
</dbReference>
<keyword evidence="4 7" id="KW-1133">Transmembrane helix</keyword>
<evidence type="ECO:0000313" key="10">
    <source>
        <dbReference type="Proteomes" id="UP001295423"/>
    </source>
</evidence>
<dbReference type="Proteomes" id="UP001295423">
    <property type="component" value="Unassembled WGS sequence"/>
</dbReference>